<comment type="caution">
    <text evidence="2">The sequence shown here is derived from an EMBL/GenBank/DDBJ whole genome shotgun (WGS) entry which is preliminary data.</text>
</comment>
<dbReference type="RefSeq" id="WP_120606229.1">
    <property type="nucleotide sequence ID" value="NZ_RAWE01000159.1"/>
</dbReference>
<evidence type="ECO:0000313" key="2">
    <source>
        <dbReference type="EMBL" id="RKG97895.1"/>
    </source>
</evidence>
<dbReference type="EMBL" id="RAWE01000159">
    <property type="protein sequence ID" value="RKG97895.1"/>
    <property type="molecule type" value="Genomic_DNA"/>
</dbReference>
<feature type="transmembrane region" description="Helical" evidence="1">
    <location>
        <begin position="12"/>
        <end position="30"/>
    </location>
</feature>
<protein>
    <submittedName>
        <fullName evidence="2">Uncharacterized protein</fullName>
    </submittedName>
</protein>
<reference evidence="3" key="1">
    <citation type="submission" date="2018-09" db="EMBL/GenBank/DDBJ databases">
        <authorList>
            <person name="Livingstone P.G."/>
            <person name="Whitworth D.E."/>
        </authorList>
    </citation>
    <scope>NUCLEOTIDE SEQUENCE [LARGE SCALE GENOMIC DNA]</scope>
    <source>
        <strain evidence="3">CA043D</strain>
    </source>
</reference>
<organism evidence="2 3">
    <name type="scientific">Corallococcus carmarthensis</name>
    <dbReference type="NCBI Taxonomy" id="2316728"/>
    <lineage>
        <taxon>Bacteria</taxon>
        <taxon>Pseudomonadati</taxon>
        <taxon>Myxococcota</taxon>
        <taxon>Myxococcia</taxon>
        <taxon>Myxococcales</taxon>
        <taxon>Cystobacterineae</taxon>
        <taxon>Myxococcaceae</taxon>
        <taxon>Corallococcus</taxon>
    </lineage>
</organism>
<gene>
    <name evidence="2" type="ORF">D7X32_31290</name>
</gene>
<proteinExistence type="predicted"/>
<keyword evidence="3" id="KW-1185">Reference proteome</keyword>
<dbReference type="OrthoDB" id="5526253at2"/>
<keyword evidence="1" id="KW-0472">Membrane</keyword>
<name>A0A3A8JRU3_9BACT</name>
<keyword evidence="1" id="KW-1133">Transmembrane helix</keyword>
<keyword evidence="1" id="KW-0812">Transmembrane</keyword>
<evidence type="ECO:0000313" key="3">
    <source>
        <dbReference type="Proteomes" id="UP000268313"/>
    </source>
</evidence>
<dbReference type="Proteomes" id="UP000268313">
    <property type="component" value="Unassembled WGS sequence"/>
</dbReference>
<evidence type="ECO:0000256" key="1">
    <source>
        <dbReference type="SAM" id="Phobius"/>
    </source>
</evidence>
<sequence length="314" mass="33743">MVRLIRFIIDGHALEALGILLAVLFVRWVISILSAPTTSHLPQATSDTLLGAHAPEAPALTPEPTEAPSSPVSMTLALGLLAAVLVLGGILIINRDSGGRLHVVASGKHPDREIDLRVDDVPVEPVLRVGQHLAYPIPSGPHEVHLLDPGVGVSRDFRIDVQEGDALMLSVHPDLCAVQIDMSTLTYGRPTRSTPTLMGGVDVRTLPVVTRFTDTASPLRIPEDGFLSFNELPEKLPQGRTASILTPLPCSLAQDDRSSWTAVRTLFPGLDDAAKRVGYTDADPTRREVTAMDNAQLLELHQRQGAALARETPP</sequence>
<accession>A0A3A8JRU3</accession>
<dbReference type="AlphaFoldDB" id="A0A3A8JRU3"/>
<feature type="transmembrane region" description="Helical" evidence="1">
    <location>
        <begin position="72"/>
        <end position="93"/>
    </location>
</feature>